<accession>A0AA96RGF4</accession>
<dbReference type="Gene3D" id="3.40.50.1000">
    <property type="entry name" value="HAD superfamily/HAD-like"/>
    <property type="match status" value="1"/>
</dbReference>
<dbReference type="EMBL" id="CP130318">
    <property type="protein sequence ID" value="WNQ12283.1"/>
    <property type="molecule type" value="Genomic_DNA"/>
</dbReference>
<comment type="cofactor">
    <cofactor evidence="1">
        <name>Mg(2+)</name>
        <dbReference type="ChEBI" id="CHEBI:18420"/>
    </cofactor>
</comment>
<keyword evidence="3" id="KW-0460">Magnesium</keyword>
<keyword evidence="5" id="KW-1185">Reference proteome</keyword>
<dbReference type="PANTHER" id="PTHR46470:SF4">
    <property type="entry name" value="5-AMINO-6-(5-PHOSPHO-D-RIBITYLAMINO)URACIL PHOSPHATASE YIGB"/>
    <property type="match status" value="1"/>
</dbReference>
<dbReference type="PRINTS" id="PR00413">
    <property type="entry name" value="HADHALOGNASE"/>
</dbReference>
<dbReference type="KEGG" id="paun:MJA45_04335"/>
<dbReference type="InterPro" id="IPR006439">
    <property type="entry name" value="HAD-SF_hydro_IA"/>
</dbReference>
<dbReference type="InterPro" id="IPR051400">
    <property type="entry name" value="HAD-like_hydrolase"/>
</dbReference>
<dbReference type="NCBIfam" id="TIGR01509">
    <property type="entry name" value="HAD-SF-IA-v3"/>
    <property type="match status" value="1"/>
</dbReference>
<dbReference type="SUPFAM" id="SSF56784">
    <property type="entry name" value="HAD-like"/>
    <property type="match status" value="1"/>
</dbReference>
<sequence>MDDTILSFDHGLDLDACWMAACVTHLAGMEAGMIEQAVMTIKRQAKEYWSDAERHRTGRLDLPKARKEIIEAALHELKYPNLKCAARIATDYGAARDLLVTLFPGAVETIQQIKTMGIPVALITNGASLPQREKINKFALGSLFEHIFIEEEFGIGKPEPAIYQHVMDLLGTAPEETWMVGDNYEWEVAAPQKLGMKGIWVDHKGVHGTQTLPVPPYRSIRALPELLPLF</sequence>
<dbReference type="GO" id="GO:0009231">
    <property type="term" value="P:riboflavin biosynthetic process"/>
    <property type="evidence" value="ECO:0007669"/>
    <property type="project" value="TreeGrafter"/>
</dbReference>
<evidence type="ECO:0000313" key="4">
    <source>
        <dbReference type="EMBL" id="WNQ12283.1"/>
    </source>
</evidence>
<dbReference type="EC" id="3.1.3.-" evidence="4"/>
<dbReference type="Proteomes" id="UP001305702">
    <property type="component" value="Chromosome"/>
</dbReference>
<organism evidence="4 5">
    <name type="scientific">Paenibacillus aurantius</name>
    <dbReference type="NCBI Taxonomy" id="2918900"/>
    <lineage>
        <taxon>Bacteria</taxon>
        <taxon>Bacillati</taxon>
        <taxon>Bacillota</taxon>
        <taxon>Bacilli</taxon>
        <taxon>Bacillales</taxon>
        <taxon>Paenibacillaceae</taxon>
        <taxon>Paenibacillus</taxon>
    </lineage>
</organism>
<dbReference type="NCBIfam" id="TIGR01549">
    <property type="entry name" value="HAD-SF-IA-v1"/>
    <property type="match status" value="1"/>
</dbReference>
<gene>
    <name evidence="4" type="ORF">MJA45_04335</name>
</gene>
<evidence type="ECO:0000256" key="1">
    <source>
        <dbReference type="ARBA" id="ARBA00001946"/>
    </source>
</evidence>
<dbReference type="PANTHER" id="PTHR46470">
    <property type="entry name" value="N-ACYLNEURAMINATE-9-PHOSPHATASE"/>
    <property type="match status" value="1"/>
</dbReference>
<keyword evidence="2 4" id="KW-0378">Hydrolase</keyword>
<evidence type="ECO:0000313" key="5">
    <source>
        <dbReference type="Proteomes" id="UP001305702"/>
    </source>
</evidence>
<proteinExistence type="predicted"/>
<protein>
    <submittedName>
        <fullName evidence="4">HAD family hydrolase</fullName>
        <ecNumber evidence="4">3.1.3.-</ecNumber>
    </submittedName>
</protein>
<dbReference type="Gene3D" id="1.20.120.710">
    <property type="entry name" value="Haloacid dehalogenase hydrolase-like domain"/>
    <property type="match status" value="1"/>
</dbReference>
<name>A0AA96RGF4_9BACL</name>
<reference evidence="4 5" key="1">
    <citation type="submission" date="2022-02" db="EMBL/GenBank/DDBJ databases">
        <title>Paenibacillus sp. MBLB1776 Whole Genome Shotgun Sequencing.</title>
        <authorList>
            <person name="Hwang C.Y."/>
            <person name="Cho E.-S."/>
            <person name="Seo M.-J."/>
        </authorList>
    </citation>
    <scope>NUCLEOTIDE SEQUENCE [LARGE SCALE GENOMIC DNA]</scope>
    <source>
        <strain evidence="4 5">MBLB1776</strain>
    </source>
</reference>
<evidence type="ECO:0000256" key="3">
    <source>
        <dbReference type="ARBA" id="ARBA00022842"/>
    </source>
</evidence>
<evidence type="ECO:0000256" key="2">
    <source>
        <dbReference type="ARBA" id="ARBA00022801"/>
    </source>
</evidence>
<dbReference type="AlphaFoldDB" id="A0AA96RGF4"/>
<dbReference type="GO" id="GO:0016787">
    <property type="term" value="F:hydrolase activity"/>
    <property type="evidence" value="ECO:0007669"/>
    <property type="project" value="UniProtKB-KW"/>
</dbReference>
<dbReference type="InterPro" id="IPR036412">
    <property type="entry name" value="HAD-like_sf"/>
</dbReference>
<dbReference type="Pfam" id="PF00702">
    <property type="entry name" value="Hydrolase"/>
    <property type="match status" value="1"/>
</dbReference>
<dbReference type="InterPro" id="IPR023214">
    <property type="entry name" value="HAD_sf"/>
</dbReference>